<feature type="transmembrane region" description="Helical" evidence="11">
    <location>
        <begin position="100"/>
        <end position="123"/>
    </location>
</feature>
<keyword evidence="8 11" id="KW-1133">Transmembrane helix</keyword>
<dbReference type="PANTHER" id="PTHR45436:SF5">
    <property type="entry name" value="SENSOR HISTIDINE KINASE TRCS"/>
    <property type="match status" value="1"/>
</dbReference>
<keyword evidence="9" id="KW-0902">Two-component regulatory system</keyword>
<dbReference type="PROSITE" id="PS50885">
    <property type="entry name" value="HAMP"/>
    <property type="match status" value="1"/>
</dbReference>
<evidence type="ECO:0000313" key="14">
    <source>
        <dbReference type="EMBL" id="MFC6016354.1"/>
    </source>
</evidence>
<feature type="domain" description="HAMP" evidence="13">
    <location>
        <begin position="124"/>
        <end position="177"/>
    </location>
</feature>
<dbReference type="InterPro" id="IPR004358">
    <property type="entry name" value="Sig_transdc_His_kin-like_C"/>
</dbReference>
<evidence type="ECO:0000256" key="11">
    <source>
        <dbReference type="SAM" id="Phobius"/>
    </source>
</evidence>
<evidence type="ECO:0000259" key="13">
    <source>
        <dbReference type="PROSITE" id="PS50885"/>
    </source>
</evidence>
<keyword evidence="5" id="KW-0808">Transferase</keyword>
<dbReference type="SMART" id="SM00304">
    <property type="entry name" value="HAMP"/>
    <property type="match status" value="1"/>
</dbReference>
<keyword evidence="4" id="KW-0597">Phosphoprotein</keyword>
<dbReference type="SUPFAM" id="SSF47384">
    <property type="entry name" value="Homodimeric domain of signal transducing histidine kinase"/>
    <property type="match status" value="1"/>
</dbReference>
<keyword evidence="15" id="KW-1185">Reference proteome</keyword>
<dbReference type="Gene3D" id="6.10.340.10">
    <property type="match status" value="1"/>
</dbReference>
<evidence type="ECO:0000256" key="3">
    <source>
        <dbReference type="ARBA" id="ARBA00012438"/>
    </source>
</evidence>
<keyword evidence="10 11" id="KW-0472">Membrane</keyword>
<dbReference type="Pfam" id="PF00512">
    <property type="entry name" value="HisKA"/>
    <property type="match status" value="1"/>
</dbReference>
<evidence type="ECO:0000256" key="10">
    <source>
        <dbReference type="ARBA" id="ARBA00023136"/>
    </source>
</evidence>
<reference evidence="15" key="1">
    <citation type="journal article" date="2019" name="Int. J. Syst. Evol. Microbiol.">
        <title>The Global Catalogue of Microorganisms (GCM) 10K type strain sequencing project: providing services to taxonomists for standard genome sequencing and annotation.</title>
        <authorList>
            <consortium name="The Broad Institute Genomics Platform"/>
            <consortium name="The Broad Institute Genome Sequencing Center for Infectious Disease"/>
            <person name="Wu L."/>
            <person name="Ma J."/>
        </authorList>
    </citation>
    <scope>NUCLEOTIDE SEQUENCE [LARGE SCALE GENOMIC DNA]</scope>
    <source>
        <strain evidence="15">ZS-35-S2</strain>
    </source>
</reference>
<proteinExistence type="predicted"/>
<dbReference type="InterPro" id="IPR050428">
    <property type="entry name" value="TCS_sensor_his_kinase"/>
</dbReference>
<feature type="domain" description="Histidine kinase" evidence="12">
    <location>
        <begin position="185"/>
        <end position="393"/>
    </location>
</feature>
<evidence type="ECO:0000256" key="9">
    <source>
        <dbReference type="ARBA" id="ARBA00023012"/>
    </source>
</evidence>
<feature type="transmembrane region" description="Helical" evidence="11">
    <location>
        <begin position="12"/>
        <end position="35"/>
    </location>
</feature>
<dbReference type="EMBL" id="JBHSPR010000007">
    <property type="protein sequence ID" value="MFC6016354.1"/>
    <property type="molecule type" value="Genomic_DNA"/>
</dbReference>
<dbReference type="Proteomes" id="UP001596203">
    <property type="component" value="Unassembled WGS sequence"/>
</dbReference>
<evidence type="ECO:0000256" key="6">
    <source>
        <dbReference type="ARBA" id="ARBA00022692"/>
    </source>
</evidence>
<dbReference type="SMART" id="SM00388">
    <property type="entry name" value="HisKA"/>
    <property type="match status" value="1"/>
</dbReference>
<gene>
    <name evidence="14" type="ORF">ACFP2T_09100</name>
</gene>
<evidence type="ECO:0000256" key="2">
    <source>
        <dbReference type="ARBA" id="ARBA00004236"/>
    </source>
</evidence>
<dbReference type="Gene3D" id="3.30.565.10">
    <property type="entry name" value="Histidine kinase-like ATPase, C-terminal domain"/>
    <property type="match status" value="1"/>
</dbReference>
<evidence type="ECO:0000256" key="7">
    <source>
        <dbReference type="ARBA" id="ARBA00022777"/>
    </source>
</evidence>
<dbReference type="InterPro" id="IPR003661">
    <property type="entry name" value="HisK_dim/P_dom"/>
</dbReference>
<dbReference type="PROSITE" id="PS50109">
    <property type="entry name" value="HIS_KIN"/>
    <property type="match status" value="1"/>
</dbReference>
<dbReference type="CDD" id="cd06225">
    <property type="entry name" value="HAMP"/>
    <property type="match status" value="1"/>
</dbReference>
<dbReference type="SUPFAM" id="SSF55874">
    <property type="entry name" value="ATPase domain of HSP90 chaperone/DNA topoisomerase II/histidine kinase"/>
    <property type="match status" value="1"/>
</dbReference>
<dbReference type="InterPro" id="IPR005467">
    <property type="entry name" value="His_kinase_dom"/>
</dbReference>
<dbReference type="InterPro" id="IPR036890">
    <property type="entry name" value="HATPase_C_sf"/>
</dbReference>
<dbReference type="PANTHER" id="PTHR45436">
    <property type="entry name" value="SENSOR HISTIDINE KINASE YKOH"/>
    <property type="match status" value="1"/>
</dbReference>
<evidence type="ECO:0000256" key="5">
    <source>
        <dbReference type="ARBA" id="ARBA00022679"/>
    </source>
</evidence>
<dbReference type="RefSeq" id="WP_377419637.1">
    <property type="nucleotide sequence ID" value="NZ_JBHSPR010000007.1"/>
</dbReference>
<evidence type="ECO:0000256" key="1">
    <source>
        <dbReference type="ARBA" id="ARBA00000085"/>
    </source>
</evidence>
<keyword evidence="7 14" id="KW-0418">Kinase</keyword>
<dbReference type="GO" id="GO:0016301">
    <property type="term" value="F:kinase activity"/>
    <property type="evidence" value="ECO:0007669"/>
    <property type="project" value="UniProtKB-KW"/>
</dbReference>
<keyword evidence="6 11" id="KW-0812">Transmembrane</keyword>
<name>A0ABW1K6A3_9ACTN</name>
<dbReference type="PRINTS" id="PR00344">
    <property type="entry name" value="BCTRLSENSOR"/>
</dbReference>
<evidence type="ECO:0000256" key="8">
    <source>
        <dbReference type="ARBA" id="ARBA00022989"/>
    </source>
</evidence>
<dbReference type="CDD" id="cd00082">
    <property type="entry name" value="HisKA"/>
    <property type="match status" value="1"/>
</dbReference>
<protein>
    <recommendedName>
        <fullName evidence="3">histidine kinase</fullName>
        <ecNumber evidence="3">2.7.13.3</ecNumber>
    </recommendedName>
</protein>
<evidence type="ECO:0000313" key="15">
    <source>
        <dbReference type="Proteomes" id="UP001596203"/>
    </source>
</evidence>
<accession>A0ABW1K6A3</accession>
<dbReference type="InterPro" id="IPR036097">
    <property type="entry name" value="HisK_dim/P_sf"/>
</dbReference>
<dbReference type="Gene3D" id="1.10.287.130">
    <property type="match status" value="1"/>
</dbReference>
<sequence length="404" mass="43281">MTRARLTIRVRLTLLYTGLFATCGAIVVAITYGLVASLPIAAYHSTSTDPDYAAQLRTKCRTLLQLPNLGEGVRAECQRAFEDGLAAGAQNQRDATLEHLLRYSLITLVAVTILAAIAGWIVAGRVLRPVHQIAGAARAASERNLSARVSLTGPRDELRELADTFDDMLDRLQTAFEGQRRFIANASHELRTPLTVMRATVDVVLAKPTASPTELRRMARDIRVAVDHAESLVAALLTLARSERGLTAHTDVDLATIAEDVLDSLATVEQQVQASLQPAATSGDPVLLERLVANLVDNALRYNVSDGLVWIRTGTLDRRATLVVTNTGPQIDPEAIAALFEPFRRLDGRTTTDGHGLGLAIVASIAAAHDATVTAQPMPHGGLMITVTMESTATIDGPAADRTP</sequence>
<comment type="subcellular location">
    <subcellularLocation>
        <location evidence="2">Cell membrane</location>
    </subcellularLocation>
</comment>
<dbReference type="SUPFAM" id="SSF158472">
    <property type="entry name" value="HAMP domain-like"/>
    <property type="match status" value="1"/>
</dbReference>
<comment type="catalytic activity">
    <reaction evidence="1">
        <text>ATP + protein L-histidine = ADP + protein N-phospho-L-histidine.</text>
        <dbReference type="EC" id="2.7.13.3"/>
    </reaction>
</comment>
<evidence type="ECO:0000256" key="4">
    <source>
        <dbReference type="ARBA" id="ARBA00022553"/>
    </source>
</evidence>
<dbReference type="Pfam" id="PF00672">
    <property type="entry name" value="HAMP"/>
    <property type="match status" value="1"/>
</dbReference>
<dbReference type="SMART" id="SM00387">
    <property type="entry name" value="HATPase_c"/>
    <property type="match status" value="1"/>
</dbReference>
<dbReference type="InterPro" id="IPR003660">
    <property type="entry name" value="HAMP_dom"/>
</dbReference>
<evidence type="ECO:0000259" key="12">
    <source>
        <dbReference type="PROSITE" id="PS50109"/>
    </source>
</evidence>
<organism evidence="14 15">
    <name type="scientific">Plantactinospora solaniradicis</name>
    <dbReference type="NCBI Taxonomy" id="1723736"/>
    <lineage>
        <taxon>Bacteria</taxon>
        <taxon>Bacillati</taxon>
        <taxon>Actinomycetota</taxon>
        <taxon>Actinomycetes</taxon>
        <taxon>Micromonosporales</taxon>
        <taxon>Micromonosporaceae</taxon>
        <taxon>Plantactinospora</taxon>
    </lineage>
</organism>
<comment type="caution">
    <text evidence="14">The sequence shown here is derived from an EMBL/GenBank/DDBJ whole genome shotgun (WGS) entry which is preliminary data.</text>
</comment>
<dbReference type="Pfam" id="PF02518">
    <property type="entry name" value="HATPase_c"/>
    <property type="match status" value="1"/>
</dbReference>
<dbReference type="InterPro" id="IPR003594">
    <property type="entry name" value="HATPase_dom"/>
</dbReference>
<dbReference type="EC" id="2.7.13.3" evidence="3"/>